<dbReference type="AlphaFoldDB" id="A0A0E0DYE7"/>
<protein>
    <recommendedName>
        <fullName evidence="6">Flavin-containing monooxygenase</fullName>
    </recommendedName>
</protein>
<dbReference type="InterPro" id="IPR050346">
    <property type="entry name" value="FMO-like"/>
</dbReference>
<dbReference type="GO" id="GO:0016491">
    <property type="term" value="F:oxidoreductase activity"/>
    <property type="evidence" value="ECO:0007669"/>
    <property type="project" value="UniProtKB-KW"/>
</dbReference>
<dbReference type="HOGENOM" id="CLU_006909_9_1_1"/>
<dbReference type="InterPro" id="IPR036188">
    <property type="entry name" value="FAD/NAD-bd_sf"/>
</dbReference>
<organism evidence="4">
    <name type="scientific">Oryza meridionalis</name>
    <dbReference type="NCBI Taxonomy" id="40149"/>
    <lineage>
        <taxon>Eukaryota</taxon>
        <taxon>Viridiplantae</taxon>
        <taxon>Streptophyta</taxon>
        <taxon>Embryophyta</taxon>
        <taxon>Tracheophyta</taxon>
        <taxon>Spermatophyta</taxon>
        <taxon>Magnoliopsida</taxon>
        <taxon>Liliopsida</taxon>
        <taxon>Poales</taxon>
        <taxon>Poaceae</taxon>
        <taxon>BOP clade</taxon>
        <taxon>Oryzoideae</taxon>
        <taxon>Oryzeae</taxon>
        <taxon>Oryzinae</taxon>
        <taxon>Oryza</taxon>
    </lineage>
</organism>
<keyword evidence="1" id="KW-0285">Flavoprotein</keyword>
<sequence>MEASKTKRSVAIVGAGASGLAAGFRPVVFESGEAAGGVWRRTLAATRLQTPAQAYRFSDFPWPPPAAGTEEEEFPRHDEVAAYLDAYARRFGVLERVLFGSKAVSAEYAGVPEEEVAAWERWSGNGEAFGDGRGEWLLTVQHRESENLQVGEYVTA</sequence>
<dbReference type="Gramene" id="OMERI06G07510.1">
    <property type="protein sequence ID" value="OMERI06G07510.1"/>
    <property type="gene ID" value="OMERI06G07510"/>
</dbReference>
<dbReference type="EnsemblPlants" id="OMERI06G07510.1">
    <property type="protein sequence ID" value="OMERI06G07510.1"/>
    <property type="gene ID" value="OMERI06G07510"/>
</dbReference>
<dbReference type="Proteomes" id="UP000008021">
    <property type="component" value="Chromosome 6"/>
</dbReference>
<keyword evidence="2" id="KW-0274">FAD</keyword>
<dbReference type="Gene3D" id="3.50.50.60">
    <property type="entry name" value="FAD/NAD(P)-binding domain"/>
    <property type="match status" value="1"/>
</dbReference>
<dbReference type="PANTHER" id="PTHR23023">
    <property type="entry name" value="DIMETHYLANILINE MONOOXYGENASE"/>
    <property type="match status" value="1"/>
</dbReference>
<evidence type="ECO:0000313" key="4">
    <source>
        <dbReference type="EnsemblPlants" id="OMERI06G07510.1"/>
    </source>
</evidence>
<keyword evidence="5" id="KW-1185">Reference proteome</keyword>
<proteinExistence type="predicted"/>
<evidence type="ECO:0008006" key="6">
    <source>
        <dbReference type="Google" id="ProtNLM"/>
    </source>
</evidence>
<accession>A0A0E0DYE7</accession>
<reference evidence="4" key="1">
    <citation type="submission" date="2015-04" db="UniProtKB">
        <authorList>
            <consortium name="EnsemblPlants"/>
        </authorList>
    </citation>
    <scope>IDENTIFICATION</scope>
</reference>
<name>A0A0E0DYE7_9ORYZ</name>
<evidence type="ECO:0000313" key="5">
    <source>
        <dbReference type="Proteomes" id="UP000008021"/>
    </source>
</evidence>
<keyword evidence="3" id="KW-0560">Oxidoreductase</keyword>
<evidence type="ECO:0000256" key="1">
    <source>
        <dbReference type="ARBA" id="ARBA00022630"/>
    </source>
</evidence>
<reference evidence="4" key="2">
    <citation type="submission" date="2018-05" db="EMBL/GenBank/DDBJ databases">
        <title>OmerRS3 (Oryza meridionalis Reference Sequence Version 3).</title>
        <authorList>
            <person name="Zhang J."/>
            <person name="Kudrna D."/>
            <person name="Lee S."/>
            <person name="Talag J."/>
            <person name="Welchert J."/>
            <person name="Wing R.A."/>
        </authorList>
    </citation>
    <scope>NUCLEOTIDE SEQUENCE [LARGE SCALE GENOMIC DNA]</scope>
    <source>
        <strain evidence="4">cv. OR44</strain>
    </source>
</reference>
<evidence type="ECO:0000256" key="2">
    <source>
        <dbReference type="ARBA" id="ARBA00022827"/>
    </source>
</evidence>
<dbReference type="STRING" id="40149.A0A0E0DYE7"/>
<evidence type="ECO:0000256" key="3">
    <source>
        <dbReference type="ARBA" id="ARBA00023002"/>
    </source>
</evidence>
<dbReference type="SUPFAM" id="SSF51905">
    <property type="entry name" value="FAD/NAD(P)-binding domain"/>
    <property type="match status" value="1"/>
</dbReference>